<evidence type="ECO:0000313" key="2">
    <source>
        <dbReference type="EMBL" id="CAB9523454.1"/>
    </source>
</evidence>
<dbReference type="InterPro" id="IPR041588">
    <property type="entry name" value="Integrase_H2C2"/>
</dbReference>
<accession>A0A9N8EQV1</accession>
<protein>
    <submittedName>
        <fullName evidence="2">Transposon Tf2</fullName>
    </submittedName>
</protein>
<dbReference type="Proteomes" id="UP001153069">
    <property type="component" value="Unassembled WGS sequence"/>
</dbReference>
<dbReference type="InterPro" id="IPR050951">
    <property type="entry name" value="Retrovirus_Pol_polyprotein"/>
</dbReference>
<dbReference type="EMBL" id="CAICTM010001416">
    <property type="protein sequence ID" value="CAB9523454.1"/>
    <property type="molecule type" value="Genomic_DNA"/>
</dbReference>
<dbReference type="Pfam" id="PF17921">
    <property type="entry name" value="Integrase_H2C2"/>
    <property type="match status" value="1"/>
</dbReference>
<dbReference type="OrthoDB" id="43788at2759"/>
<dbReference type="PANTHER" id="PTHR37984">
    <property type="entry name" value="PROTEIN CBG26694"/>
    <property type="match status" value="1"/>
</dbReference>
<feature type="domain" description="Integrase zinc-binding" evidence="1">
    <location>
        <begin position="16"/>
        <end position="71"/>
    </location>
</feature>
<keyword evidence="3" id="KW-1185">Reference proteome</keyword>
<sequence>METTASLVDGDHRIIVPAALTQRLLEWYHTTLVHPGVNHLYNTLRQHYTWPKMLEQIRTYIRSCHACQLGKRGMRGYGKIPLKDPETEPWKDVAVDLSRPWKATVDNKEIIFHTLTIIDVFTGWPEIIPITTKKSEMIADLLIQEWLQ</sequence>
<name>A0A9N8EQV1_9STRA</name>
<dbReference type="AlphaFoldDB" id="A0A9N8EQV1"/>
<comment type="caution">
    <text evidence="2">The sequence shown here is derived from an EMBL/GenBank/DDBJ whole genome shotgun (WGS) entry which is preliminary data.</text>
</comment>
<evidence type="ECO:0000259" key="1">
    <source>
        <dbReference type="Pfam" id="PF17921"/>
    </source>
</evidence>
<dbReference type="PANTHER" id="PTHR37984:SF5">
    <property type="entry name" value="PROTEIN NYNRIN-LIKE"/>
    <property type="match status" value="1"/>
</dbReference>
<organism evidence="2 3">
    <name type="scientific">Seminavis robusta</name>
    <dbReference type="NCBI Taxonomy" id="568900"/>
    <lineage>
        <taxon>Eukaryota</taxon>
        <taxon>Sar</taxon>
        <taxon>Stramenopiles</taxon>
        <taxon>Ochrophyta</taxon>
        <taxon>Bacillariophyta</taxon>
        <taxon>Bacillariophyceae</taxon>
        <taxon>Bacillariophycidae</taxon>
        <taxon>Naviculales</taxon>
        <taxon>Naviculaceae</taxon>
        <taxon>Seminavis</taxon>
    </lineage>
</organism>
<evidence type="ECO:0000313" key="3">
    <source>
        <dbReference type="Proteomes" id="UP001153069"/>
    </source>
</evidence>
<reference evidence="2" key="1">
    <citation type="submission" date="2020-06" db="EMBL/GenBank/DDBJ databases">
        <authorList>
            <consortium name="Plant Systems Biology data submission"/>
        </authorList>
    </citation>
    <scope>NUCLEOTIDE SEQUENCE</scope>
    <source>
        <strain evidence="2">D6</strain>
    </source>
</reference>
<gene>
    <name evidence="2" type="ORF">SEMRO_1418_G270990.1</name>
</gene>
<dbReference type="Gene3D" id="1.10.340.70">
    <property type="match status" value="1"/>
</dbReference>
<proteinExistence type="predicted"/>